<gene>
    <name evidence="2" type="ORF">G3T38_00640</name>
</gene>
<proteinExistence type="predicted"/>
<dbReference type="InterPro" id="IPR000182">
    <property type="entry name" value="GNAT_dom"/>
</dbReference>
<evidence type="ECO:0000259" key="1">
    <source>
        <dbReference type="PROSITE" id="PS51186"/>
    </source>
</evidence>
<keyword evidence="3" id="KW-1185">Reference proteome</keyword>
<dbReference type="RefSeq" id="WP_163770148.1">
    <property type="nucleotide sequence ID" value="NZ_JAAGXA010000001.1"/>
</dbReference>
<dbReference type="Proteomes" id="UP000468687">
    <property type="component" value="Unassembled WGS sequence"/>
</dbReference>
<protein>
    <submittedName>
        <fullName evidence="2">GNAT family N-acetyltransferase</fullName>
    </submittedName>
</protein>
<dbReference type="CDD" id="cd04301">
    <property type="entry name" value="NAT_SF"/>
    <property type="match status" value="1"/>
</dbReference>
<dbReference type="PROSITE" id="PS51186">
    <property type="entry name" value="GNAT"/>
    <property type="match status" value="1"/>
</dbReference>
<dbReference type="InterPro" id="IPR016181">
    <property type="entry name" value="Acyl_CoA_acyltransferase"/>
</dbReference>
<comment type="caution">
    <text evidence="2">The sequence shown here is derived from an EMBL/GenBank/DDBJ whole genome shotgun (WGS) entry which is preliminary data.</text>
</comment>
<organism evidence="2 3">
    <name type="scientific">Nocardioides zeae</name>
    <dbReference type="NCBI Taxonomy" id="1457234"/>
    <lineage>
        <taxon>Bacteria</taxon>
        <taxon>Bacillati</taxon>
        <taxon>Actinomycetota</taxon>
        <taxon>Actinomycetes</taxon>
        <taxon>Propionibacteriales</taxon>
        <taxon>Nocardioidaceae</taxon>
        <taxon>Nocardioides</taxon>
    </lineage>
</organism>
<evidence type="ECO:0000313" key="3">
    <source>
        <dbReference type="Proteomes" id="UP000468687"/>
    </source>
</evidence>
<reference evidence="2 3" key="1">
    <citation type="journal article" date="2014" name="Int. J. Syst. Evol. Microbiol.">
        <title>Nocardioides zeae sp. nov., isolated from the stem of Zea mays.</title>
        <authorList>
            <person name="Glaeser S.P."/>
            <person name="McInroy J.A."/>
            <person name="Busse H.J."/>
            <person name="Kampfer P."/>
        </authorList>
    </citation>
    <scope>NUCLEOTIDE SEQUENCE [LARGE SCALE GENOMIC DNA]</scope>
    <source>
        <strain evidence="2 3">JCM 30728</strain>
    </source>
</reference>
<accession>A0A6P0HD24</accession>
<dbReference type="Gene3D" id="3.40.630.30">
    <property type="match status" value="1"/>
</dbReference>
<dbReference type="AlphaFoldDB" id="A0A6P0HD24"/>
<evidence type="ECO:0000313" key="2">
    <source>
        <dbReference type="EMBL" id="NEN76778.1"/>
    </source>
</evidence>
<dbReference type="EMBL" id="JAAGXA010000001">
    <property type="protein sequence ID" value="NEN76778.1"/>
    <property type="molecule type" value="Genomic_DNA"/>
</dbReference>
<name>A0A6P0HD24_9ACTN</name>
<keyword evidence="2" id="KW-0808">Transferase</keyword>
<dbReference type="SUPFAM" id="SSF55729">
    <property type="entry name" value="Acyl-CoA N-acyltransferases (Nat)"/>
    <property type="match status" value="1"/>
</dbReference>
<dbReference type="GO" id="GO:0016747">
    <property type="term" value="F:acyltransferase activity, transferring groups other than amino-acyl groups"/>
    <property type="evidence" value="ECO:0007669"/>
    <property type="project" value="InterPro"/>
</dbReference>
<feature type="domain" description="N-acetyltransferase" evidence="1">
    <location>
        <begin position="3"/>
        <end position="186"/>
    </location>
</feature>
<dbReference type="Pfam" id="PF13508">
    <property type="entry name" value="Acetyltransf_7"/>
    <property type="match status" value="1"/>
</dbReference>
<sequence>MSITITIATTNDERAQVQALFSAVFVDIEPNAVPVVEHDYLYAPLIAQVRNGSGRLIAAAMTCRTQIAAGSVMAQRAGLPDRFNVLPVLDAHSELDLLAVDDDFRGQGLGSSLLRFLEDELAKRKVRTWFGNVTVNLEAARLRTFYQSHGFTVLPDFAPLPPLLGRNWTLPGAAAPQFYFYKRPKPSGSAAA</sequence>